<comment type="caution">
    <text evidence="9">The sequence shown here is derived from an EMBL/GenBank/DDBJ whole genome shotgun (WGS) entry which is preliminary data.</text>
</comment>
<feature type="transmembrane region" description="Helical" evidence="7">
    <location>
        <begin position="143"/>
        <end position="166"/>
    </location>
</feature>
<evidence type="ECO:0000256" key="2">
    <source>
        <dbReference type="ARBA" id="ARBA00022448"/>
    </source>
</evidence>
<keyword evidence="4 7" id="KW-0812">Transmembrane</keyword>
<evidence type="ECO:0000256" key="4">
    <source>
        <dbReference type="ARBA" id="ARBA00022692"/>
    </source>
</evidence>
<feature type="transmembrane region" description="Helical" evidence="7">
    <location>
        <begin position="112"/>
        <end position="131"/>
    </location>
</feature>
<dbReference type="CDD" id="cd06261">
    <property type="entry name" value="TM_PBP2"/>
    <property type="match status" value="1"/>
</dbReference>
<dbReference type="Proteomes" id="UP000187074">
    <property type="component" value="Unassembled WGS sequence"/>
</dbReference>
<feature type="domain" description="ABC transmembrane type-1" evidence="8">
    <location>
        <begin position="76"/>
        <end position="285"/>
    </location>
</feature>
<keyword evidence="6 7" id="KW-0472">Membrane</keyword>
<evidence type="ECO:0000313" key="10">
    <source>
        <dbReference type="Proteomes" id="UP000187074"/>
    </source>
</evidence>
<dbReference type="InterPro" id="IPR000515">
    <property type="entry name" value="MetI-like"/>
</dbReference>
<keyword evidence="5 7" id="KW-1133">Transmembrane helix</keyword>
<dbReference type="STRING" id="1401.BK123_07025"/>
<reference evidence="9 10" key="1">
    <citation type="submission" date="2016-11" db="EMBL/GenBank/DDBJ databases">
        <title>Paenibacillus species isolates.</title>
        <authorList>
            <person name="Beno S.M."/>
        </authorList>
    </citation>
    <scope>NUCLEOTIDE SEQUENCE [LARGE SCALE GENOMIC DNA]</scope>
    <source>
        <strain evidence="9 10">FSL F4-0100</strain>
    </source>
</reference>
<dbReference type="Gene3D" id="1.10.3720.10">
    <property type="entry name" value="MetI-like"/>
    <property type="match status" value="1"/>
</dbReference>
<evidence type="ECO:0000256" key="5">
    <source>
        <dbReference type="ARBA" id="ARBA00022989"/>
    </source>
</evidence>
<evidence type="ECO:0000259" key="8">
    <source>
        <dbReference type="PROSITE" id="PS50928"/>
    </source>
</evidence>
<feature type="transmembrane region" description="Helical" evidence="7">
    <location>
        <begin position="187"/>
        <end position="207"/>
    </location>
</feature>
<sequence>MVKEWSPKKWIGASSIHLFFWAFTVASLIPFILVFMVSISSEDSILQNGYSLFPSQISFAAYQFLFNDFSEIAKAYGVTILTTLVGTVVSLLITALFAYPLSRPELPFRRTISFYIFFTMLFGGGMVPWYITYVNMFDLKNTIFAMIIPNLLLSAFNVLLMRSFFASTIPESVVESATIDGASELKIFFKIVVPLSLPIMATIGLFNTLSYWNDWYNCMLFIDKPELYNIQYLMTKTLTNIQYLLMKSNSSAQVGDLLAKMPRETVRMALAIVGIAPLMFAYPFFQKYYISGITTGAVKG</sequence>
<dbReference type="AlphaFoldDB" id="A0A1R1B5J4"/>
<protein>
    <submittedName>
        <fullName evidence="9">Sugar ABC transporter permease</fullName>
    </submittedName>
</protein>
<organism evidence="9 10">
    <name type="scientific">Paenibacillus lautus</name>
    <name type="common">Bacillus lautus</name>
    <dbReference type="NCBI Taxonomy" id="1401"/>
    <lineage>
        <taxon>Bacteria</taxon>
        <taxon>Bacillati</taxon>
        <taxon>Bacillota</taxon>
        <taxon>Bacilli</taxon>
        <taxon>Bacillales</taxon>
        <taxon>Paenibacillaceae</taxon>
        <taxon>Paenibacillus</taxon>
    </lineage>
</organism>
<comment type="subcellular location">
    <subcellularLocation>
        <location evidence="1 7">Cell membrane</location>
        <topology evidence="1 7">Multi-pass membrane protein</topology>
    </subcellularLocation>
</comment>
<dbReference type="PANTHER" id="PTHR43744:SF9">
    <property type="entry name" value="POLYGALACTURONAN_RHAMNOGALACTURONAN TRANSPORT SYSTEM PERMEASE PROTEIN YTCP"/>
    <property type="match status" value="1"/>
</dbReference>
<evidence type="ECO:0000256" key="1">
    <source>
        <dbReference type="ARBA" id="ARBA00004651"/>
    </source>
</evidence>
<feature type="transmembrane region" description="Helical" evidence="7">
    <location>
        <begin position="16"/>
        <end position="37"/>
    </location>
</feature>
<evidence type="ECO:0000313" key="9">
    <source>
        <dbReference type="EMBL" id="OME94845.1"/>
    </source>
</evidence>
<feature type="transmembrane region" description="Helical" evidence="7">
    <location>
        <begin position="49"/>
        <end position="66"/>
    </location>
</feature>
<keyword evidence="2 7" id="KW-0813">Transport</keyword>
<accession>A0A1R1B5J4</accession>
<dbReference type="Pfam" id="PF00528">
    <property type="entry name" value="BPD_transp_1"/>
    <property type="match status" value="1"/>
</dbReference>
<dbReference type="RefSeq" id="WP_076321665.1">
    <property type="nucleotide sequence ID" value="NZ_JBCNGP010000020.1"/>
</dbReference>
<comment type="similarity">
    <text evidence="7">Belongs to the binding-protein-dependent transport system permease family.</text>
</comment>
<keyword evidence="3" id="KW-1003">Cell membrane</keyword>
<gene>
    <name evidence="9" type="ORF">BK123_07025</name>
</gene>
<dbReference type="PROSITE" id="PS50928">
    <property type="entry name" value="ABC_TM1"/>
    <property type="match status" value="1"/>
</dbReference>
<dbReference type="PANTHER" id="PTHR43744">
    <property type="entry name" value="ABC TRANSPORTER PERMEASE PROTEIN MG189-RELATED-RELATED"/>
    <property type="match status" value="1"/>
</dbReference>
<dbReference type="SUPFAM" id="SSF161098">
    <property type="entry name" value="MetI-like"/>
    <property type="match status" value="1"/>
</dbReference>
<proteinExistence type="inferred from homology"/>
<evidence type="ECO:0000256" key="3">
    <source>
        <dbReference type="ARBA" id="ARBA00022475"/>
    </source>
</evidence>
<evidence type="ECO:0000256" key="6">
    <source>
        <dbReference type="ARBA" id="ARBA00023136"/>
    </source>
</evidence>
<dbReference type="GO" id="GO:0005886">
    <property type="term" value="C:plasma membrane"/>
    <property type="evidence" value="ECO:0007669"/>
    <property type="project" value="UniProtKB-SubCell"/>
</dbReference>
<dbReference type="EMBL" id="MRTF01000002">
    <property type="protein sequence ID" value="OME94845.1"/>
    <property type="molecule type" value="Genomic_DNA"/>
</dbReference>
<dbReference type="GO" id="GO:0055085">
    <property type="term" value="P:transmembrane transport"/>
    <property type="evidence" value="ECO:0007669"/>
    <property type="project" value="InterPro"/>
</dbReference>
<evidence type="ECO:0000256" key="7">
    <source>
        <dbReference type="RuleBase" id="RU363032"/>
    </source>
</evidence>
<name>A0A1R1B5J4_PAELA</name>
<dbReference type="InterPro" id="IPR035906">
    <property type="entry name" value="MetI-like_sf"/>
</dbReference>
<feature type="transmembrane region" description="Helical" evidence="7">
    <location>
        <begin position="78"/>
        <end position="100"/>
    </location>
</feature>
<feature type="transmembrane region" description="Helical" evidence="7">
    <location>
        <begin position="266"/>
        <end position="285"/>
    </location>
</feature>